<dbReference type="AlphaFoldDB" id="A0A5N5SSS5"/>
<dbReference type="EMBL" id="SEYY01021066">
    <property type="protein sequence ID" value="KAB7496739.1"/>
    <property type="molecule type" value="Genomic_DNA"/>
</dbReference>
<accession>A0A5N5SSS5</accession>
<protein>
    <submittedName>
        <fullName evidence="2">Uncharacterized protein</fullName>
    </submittedName>
</protein>
<organism evidence="2 3">
    <name type="scientific">Armadillidium nasatum</name>
    <dbReference type="NCBI Taxonomy" id="96803"/>
    <lineage>
        <taxon>Eukaryota</taxon>
        <taxon>Metazoa</taxon>
        <taxon>Ecdysozoa</taxon>
        <taxon>Arthropoda</taxon>
        <taxon>Crustacea</taxon>
        <taxon>Multicrustacea</taxon>
        <taxon>Malacostraca</taxon>
        <taxon>Eumalacostraca</taxon>
        <taxon>Peracarida</taxon>
        <taxon>Isopoda</taxon>
        <taxon>Oniscidea</taxon>
        <taxon>Crinocheta</taxon>
        <taxon>Armadillidiidae</taxon>
        <taxon>Armadillidium</taxon>
    </lineage>
</organism>
<feature type="transmembrane region" description="Helical" evidence="1">
    <location>
        <begin position="24"/>
        <end position="46"/>
    </location>
</feature>
<evidence type="ECO:0000313" key="2">
    <source>
        <dbReference type="EMBL" id="KAB7496739.1"/>
    </source>
</evidence>
<gene>
    <name evidence="2" type="ORF">Anas_01077</name>
</gene>
<name>A0A5N5SSS5_9CRUS</name>
<proteinExistence type="predicted"/>
<reference evidence="2 3" key="1">
    <citation type="journal article" date="2019" name="PLoS Biol.">
        <title>Sex chromosomes control vertical transmission of feminizing Wolbachia symbionts in an isopod.</title>
        <authorList>
            <person name="Becking T."/>
            <person name="Chebbi M.A."/>
            <person name="Giraud I."/>
            <person name="Moumen B."/>
            <person name="Laverre T."/>
            <person name="Caubet Y."/>
            <person name="Peccoud J."/>
            <person name="Gilbert C."/>
            <person name="Cordaux R."/>
        </authorList>
    </citation>
    <scope>NUCLEOTIDE SEQUENCE [LARGE SCALE GENOMIC DNA]</scope>
    <source>
        <strain evidence="2">ANa2</strain>
        <tissue evidence="2">Whole body excluding digestive tract and cuticle</tissue>
    </source>
</reference>
<keyword evidence="1" id="KW-0812">Transmembrane</keyword>
<sequence>MTFNNNIMLKYSMSNATSLNKRAFWLYINGYISIILIANCFFYFHLSYILIKARKFSENALGKKTQLHKEW</sequence>
<dbReference type="Proteomes" id="UP000326759">
    <property type="component" value="Unassembled WGS sequence"/>
</dbReference>
<comment type="caution">
    <text evidence="2">The sequence shown here is derived from an EMBL/GenBank/DDBJ whole genome shotgun (WGS) entry which is preliminary data.</text>
</comment>
<evidence type="ECO:0000313" key="3">
    <source>
        <dbReference type="Proteomes" id="UP000326759"/>
    </source>
</evidence>
<keyword evidence="1" id="KW-1133">Transmembrane helix</keyword>
<evidence type="ECO:0000256" key="1">
    <source>
        <dbReference type="SAM" id="Phobius"/>
    </source>
</evidence>
<keyword evidence="1" id="KW-0472">Membrane</keyword>
<keyword evidence="3" id="KW-1185">Reference proteome</keyword>